<dbReference type="InterPro" id="IPR004276">
    <property type="entry name" value="GlycoTrans_28_N"/>
</dbReference>
<gene>
    <name evidence="3" type="ORF">MYXE_01840</name>
</gene>
<dbReference type="KEGG" id="mxe:MYXE_01840"/>
<dbReference type="InterPro" id="IPR010610">
    <property type="entry name" value="EryCIII-like_C"/>
</dbReference>
<dbReference type="Pfam" id="PF03033">
    <property type="entry name" value="Glyco_transf_28"/>
    <property type="match status" value="1"/>
</dbReference>
<dbReference type="GO" id="GO:0005975">
    <property type="term" value="P:carbohydrate metabolic process"/>
    <property type="evidence" value="ECO:0007669"/>
    <property type="project" value="InterPro"/>
</dbReference>
<dbReference type="InterPro" id="IPR002213">
    <property type="entry name" value="UDP_glucos_trans"/>
</dbReference>
<dbReference type="PANTHER" id="PTHR48050">
    <property type="entry name" value="STEROL 3-BETA-GLUCOSYLTRANSFERASE"/>
    <property type="match status" value="1"/>
</dbReference>
<dbReference type="InterPro" id="IPR050426">
    <property type="entry name" value="Glycosyltransferase_28"/>
</dbReference>
<dbReference type="GO" id="GO:0033072">
    <property type="term" value="P:vancomycin biosynthetic process"/>
    <property type="evidence" value="ECO:0007669"/>
    <property type="project" value="UniProtKB-ARBA"/>
</dbReference>
<proteinExistence type="predicted"/>
<sequence>MKFALSSWGSRGEVEPCAAVGRELQRRGHDVRIAVPPDYVKFAESAGLTAVPYGPELQAFMDSYRNFWTCFFRSPWKIQTLRDLWREISGPLSAWGEMSRTLTSLADGADLLLASNIGFEILAANVAEHYDLPLVTLHWFPMRANGQLVPFVPPSLGRSAMTLYELLSWGGAAKKIEQAQRRELGLPKETGPWPRRIAKRAALEIQAYDEVCFPGLATEWAKFGDRRPFVGTLTLELPTDADDEIASWIAAGTPPIFFGFGSIPVESPADTLTMIGAACAQLGERALFCGGSTDFSHAPHMDHVKVVAAANFAAIFPACRAVVHHGGAGTTALGLRAGVPTLILPTDLNQTLWGAQVKRLKVGTARRFSAVTERTLVADLRTILEPQYVARARELASRMSKPAEGVAKAADLVENLVRVRRVA</sequence>
<dbReference type="SUPFAM" id="SSF53756">
    <property type="entry name" value="UDP-Glycosyltransferase/glycogen phosphorylase"/>
    <property type="match status" value="1"/>
</dbReference>
<dbReference type="RefSeq" id="WP_039890044.1">
    <property type="nucleotide sequence ID" value="NZ_AP022314.1"/>
</dbReference>
<organism evidence="3 4">
    <name type="scientific">Mycobacterium xenopi</name>
    <dbReference type="NCBI Taxonomy" id="1789"/>
    <lineage>
        <taxon>Bacteria</taxon>
        <taxon>Bacillati</taxon>
        <taxon>Actinomycetota</taxon>
        <taxon>Actinomycetes</taxon>
        <taxon>Mycobacteriales</taxon>
        <taxon>Mycobacteriaceae</taxon>
        <taxon>Mycobacterium</taxon>
    </lineage>
</organism>
<dbReference type="AlphaFoldDB" id="A0AAD1LZH1"/>
<feature type="domain" description="Erythromycin biosynthesis protein CIII-like C-terminal" evidence="2">
    <location>
        <begin position="302"/>
        <end position="401"/>
    </location>
</feature>
<name>A0AAD1LZH1_MYCXE</name>
<dbReference type="GO" id="GO:0008194">
    <property type="term" value="F:UDP-glycosyltransferase activity"/>
    <property type="evidence" value="ECO:0007669"/>
    <property type="project" value="InterPro"/>
</dbReference>
<evidence type="ECO:0000313" key="4">
    <source>
        <dbReference type="Proteomes" id="UP000464624"/>
    </source>
</evidence>
<evidence type="ECO:0000313" key="3">
    <source>
        <dbReference type="EMBL" id="BBU20395.1"/>
    </source>
</evidence>
<dbReference type="GO" id="GO:0016758">
    <property type="term" value="F:hexosyltransferase activity"/>
    <property type="evidence" value="ECO:0007669"/>
    <property type="project" value="InterPro"/>
</dbReference>
<evidence type="ECO:0000259" key="2">
    <source>
        <dbReference type="Pfam" id="PF06722"/>
    </source>
</evidence>
<dbReference type="PANTHER" id="PTHR48050:SF13">
    <property type="entry name" value="STEROL 3-BETA-GLUCOSYLTRANSFERASE UGT80A2"/>
    <property type="match status" value="1"/>
</dbReference>
<protein>
    <submittedName>
        <fullName evidence="3">Glycosyltransferase</fullName>
    </submittedName>
</protein>
<reference evidence="3 4" key="1">
    <citation type="submission" date="2019-12" db="EMBL/GenBank/DDBJ databases">
        <title>Complete genome sequence of Mycolicibacterium xenopi str. JCM15661T.</title>
        <authorList>
            <person name="Yoshida M."/>
            <person name="Fukano H."/>
            <person name="Asakura T."/>
            <person name="Hoshino Y."/>
        </authorList>
    </citation>
    <scope>NUCLEOTIDE SEQUENCE [LARGE SCALE GENOMIC DNA]</scope>
    <source>
        <strain evidence="3 4">JCM 15661T</strain>
    </source>
</reference>
<dbReference type="Proteomes" id="UP000464624">
    <property type="component" value="Chromosome"/>
</dbReference>
<dbReference type="Pfam" id="PF06722">
    <property type="entry name" value="EryCIII-like_C"/>
    <property type="match status" value="1"/>
</dbReference>
<dbReference type="FunFam" id="3.40.50.2000:FF:000009">
    <property type="entry name" value="Sterol 3-beta-glucosyltransferase UGT80A2"/>
    <property type="match status" value="1"/>
</dbReference>
<evidence type="ECO:0000259" key="1">
    <source>
        <dbReference type="Pfam" id="PF03033"/>
    </source>
</evidence>
<dbReference type="CDD" id="cd03784">
    <property type="entry name" value="GT1_Gtf-like"/>
    <property type="match status" value="1"/>
</dbReference>
<dbReference type="Gene3D" id="3.40.50.2000">
    <property type="entry name" value="Glycogen Phosphorylase B"/>
    <property type="match status" value="2"/>
</dbReference>
<feature type="domain" description="Glycosyltransferase family 28 N-terminal" evidence="1">
    <location>
        <begin position="4"/>
        <end position="78"/>
    </location>
</feature>
<dbReference type="EMBL" id="AP022314">
    <property type="protein sequence ID" value="BBU20395.1"/>
    <property type="molecule type" value="Genomic_DNA"/>
</dbReference>
<accession>A0AAD1LZH1</accession>